<dbReference type="NCBIfam" id="TIGR00171">
    <property type="entry name" value="leuD"/>
    <property type="match status" value="1"/>
</dbReference>
<name>A0A158J2R6_9BURK</name>
<evidence type="ECO:0000256" key="10">
    <source>
        <dbReference type="HAMAP-Rule" id="MF_01031"/>
    </source>
</evidence>
<comment type="subunit">
    <text evidence="5 10">Heterodimer of LeuC and LeuD.</text>
</comment>
<feature type="domain" description="Aconitase A/isopropylmalate dehydratase small subunit swivel" evidence="11">
    <location>
        <begin position="1"/>
        <end position="132"/>
    </location>
</feature>
<dbReference type="GO" id="GO:0009316">
    <property type="term" value="C:3-isopropylmalate dehydratase complex"/>
    <property type="evidence" value="ECO:0007669"/>
    <property type="project" value="InterPro"/>
</dbReference>
<comment type="caution">
    <text evidence="12">The sequence shown here is derived from an EMBL/GenBank/DDBJ whole genome shotgun (WGS) entry which is preliminary data.</text>
</comment>
<dbReference type="GO" id="GO:0003861">
    <property type="term" value="F:3-isopropylmalate dehydratase activity"/>
    <property type="evidence" value="ECO:0007669"/>
    <property type="project" value="UniProtKB-UniRule"/>
</dbReference>
<evidence type="ECO:0000256" key="5">
    <source>
        <dbReference type="ARBA" id="ARBA00011271"/>
    </source>
</evidence>
<evidence type="ECO:0000256" key="1">
    <source>
        <dbReference type="ARBA" id="ARBA00000491"/>
    </source>
</evidence>
<dbReference type="NCBIfam" id="NF002458">
    <property type="entry name" value="PRK01641.1"/>
    <property type="match status" value="1"/>
</dbReference>
<dbReference type="GO" id="GO:0009098">
    <property type="term" value="P:L-leucine biosynthetic process"/>
    <property type="evidence" value="ECO:0007669"/>
    <property type="project" value="UniProtKB-UniRule"/>
</dbReference>
<evidence type="ECO:0000313" key="12">
    <source>
        <dbReference type="EMBL" id="SAL63147.1"/>
    </source>
</evidence>
<dbReference type="CDD" id="cd01577">
    <property type="entry name" value="IPMI_Swivel"/>
    <property type="match status" value="1"/>
</dbReference>
<dbReference type="InterPro" id="IPR004431">
    <property type="entry name" value="3-IsopropMal_deHydase_ssu"/>
</dbReference>
<keyword evidence="12" id="KW-0413">Isomerase</keyword>
<comment type="pathway">
    <text evidence="3 10">Amino-acid biosynthesis; L-leucine biosynthesis; L-leucine from 3-methyl-2-oxobutanoate: step 2/4.</text>
</comment>
<accession>A0A158J2R6</accession>
<protein>
    <recommendedName>
        <fullName evidence="10">3-isopropylmalate dehydratase small subunit</fullName>
        <ecNumber evidence="10">4.2.1.33</ecNumber>
    </recommendedName>
    <alternativeName>
        <fullName evidence="10">Alpha-IPM isomerase</fullName>
        <shortName evidence="10">IPMI</shortName>
    </alternativeName>
    <alternativeName>
        <fullName evidence="10">Isopropylmalate isomerase</fullName>
    </alternativeName>
</protein>
<comment type="function">
    <text evidence="2 10">Catalyzes the isomerization between 2-isopropylmalate and 3-isopropylmalate, via the formation of 2-isopropylmaleate.</text>
</comment>
<evidence type="ECO:0000256" key="3">
    <source>
        <dbReference type="ARBA" id="ARBA00004729"/>
    </source>
</evidence>
<keyword evidence="13" id="KW-1185">Reference proteome</keyword>
<dbReference type="SUPFAM" id="SSF52016">
    <property type="entry name" value="LeuD/IlvD-like"/>
    <property type="match status" value="1"/>
</dbReference>
<keyword evidence="9 10" id="KW-0100">Branched-chain amino acid biosynthesis</keyword>
<dbReference type="InterPro" id="IPR000573">
    <property type="entry name" value="AconitaseA/IPMdHydase_ssu_swvl"/>
</dbReference>
<dbReference type="GO" id="GO:0016853">
    <property type="term" value="F:isomerase activity"/>
    <property type="evidence" value="ECO:0007669"/>
    <property type="project" value="UniProtKB-KW"/>
</dbReference>
<dbReference type="RefSeq" id="WP_087645477.1">
    <property type="nucleotide sequence ID" value="NZ_FCON02000033.1"/>
</dbReference>
<dbReference type="InterPro" id="IPR033940">
    <property type="entry name" value="IPMI_Swivel"/>
</dbReference>
<dbReference type="FunFam" id="3.20.19.10:FF:000003">
    <property type="entry name" value="3-isopropylmalate dehydratase small subunit"/>
    <property type="match status" value="1"/>
</dbReference>
<keyword evidence="6 10" id="KW-0432">Leucine biosynthesis</keyword>
<evidence type="ECO:0000259" key="11">
    <source>
        <dbReference type="Pfam" id="PF00694"/>
    </source>
</evidence>
<dbReference type="OrthoDB" id="9777465at2"/>
<evidence type="ECO:0000256" key="4">
    <source>
        <dbReference type="ARBA" id="ARBA00009845"/>
    </source>
</evidence>
<gene>
    <name evidence="10" type="primary">leuD</name>
    <name evidence="12" type="ORF">AWB68_03371</name>
</gene>
<evidence type="ECO:0000256" key="8">
    <source>
        <dbReference type="ARBA" id="ARBA00023239"/>
    </source>
</evidence>
<evidence type="ECO:0000256" key="9">
    <source>
        <dbReference type="ARBA" id="ARBA00023304"/>
    </source>
</evidence>
<dbReference type="UniPathway" id="UPA00048">
    <property type="reaction ID" value="UER00071"/>
</dbReference>
<comment type="similarity">
    <text evidence="4 10">Belongs to the LeuD family. LeuD type 1 subfamily.</text>
</comment>
<evidence type="ECO:0000256" key="7">
    <source>
        <dbReference type="ARBA" id="ARBA00022605"/>
    </source>
</evidence>
<dbReference type="PANTHER" id="PTHR43345">
    <property type="entry name" value="3-ISOPROPYLMALATE DEHYDRATASE SMALL SUBUNIT 2-RELATED-RELATED"/>
    <property type="match status" value="1"/>
</dbReference>
<dbReference type="InterPro" id="IPR015928">
    <property type="entry name" value="Aconitase/3IPM_dehydase_swvl"/>
</dbReference>
<dbReference type="Proteomes" id="UP000054770">
    <property type="component" value="Unassembled WGS sequence"/>
</dbReference>
<organism evidence="12 13">
    <name type="scientific">Caballeronia choica</name>
    <dbReference type="NCBI Taxonomy" id="326476"/>
    <lineage>
        <taxon>Bacteria</taxon>
        <taxon>Pseudomonadati</taxon>
        <taxon>Pseudomonadota</taxon>
        <taxon>Betaproteobacteria</taxon>
        <taxon>Burkholderiales</taxon>
        <taxon>Burkholderiaceae</taxon>
        <taxon>Caballeronia</taxon>
    </lineage>
</organism>
<keyword evidence="7 10" id="KW-0028">Amino-acid biosynthesis</keyword>
<evidence type="ECO:0000256" key="6">
    <source>
        <dbReference type="ARBA" id="ARBA00022430"/>
    </source>
</evidence>
<dbReference type="InterPro" id="IPR050075">
    <property type="entry name" value="LeuD"/>
</dbReference>
<dbReference type="AlphaFoldDB" id="A0A158J2R6"/>
<dbReference type="EMBL" id="FCON02000033">
    <property type="protein sequence ID" value="SAL63147.1"/>
    <property type="molecule type" value="Genomic_DNA"/>
</dbReference>
<evidence type="ECO:0000256" key="2">
    <source>
        <dbReference type="ARBA" id="ARBA00002695"/>
    </source>
</evidence>
<keyword evidence="8 10" id="KW-0456">Lyase</keyword>
<dbReference type="PANTHER" id="PTHR43345:SF5">
    <property type="entry name" value="3-ISOPROPYLMALATE DEHYDRATASE SMALL SUBUNIT"/>
    <property type="match status" value="1"/>
</dbReference>
<dbReference type="Gene3D" id="3.20.19.10">
    <property type="entry name" value="Aconitase, domain 4"/>
    <property type="match status" value="1"/>
</dbReference>
<dbReference type="EC" id="4.2.1.33" evidence="10"/>
<dbReference type="HAMAP" id="MF_01031">
    <property type="entry name" value="LeuD_type1"/>
    <property type="match status" value="1"/>
</dbReference>
<dbReference type="Pfam" id="PF00694">
    <property type="entry name" value="Aconitase_C"/>
    <property type="match status" value="1"/>
</dbReference>
<comment type="catalytic activity">
    <reaction evidence="1 10">
        <text>(2R,3S)-3-isopropylmalate = (2S)-2-isopropylmalate</text>
        <dbReference type="Rhea" id="RHEA:32287"/>
        <dbReference type="ChEBI" id="CHEBI:1178"/>
        <dbReference type="ChEBI" id="CHEBI:35121"/>
        <dbReference type="EC" id="4.2.1.33"/>
    </reaction>
</comment>
<reference evidence="12" key="1">
    <citation type="submission" date="2016-01" db="EMBL/GenBank/DDBJ databases">
        <authorList>
            <person name="Peeters C."/>
        </authorList>
    </citation>
    <scope>NUCLEOTIDE SEQUENCE [LARGE SCALE GENOMIC DNA]</scope>
    <source>
        <strain evidence="12">LMG 22940</strain>
    </source>
</reference>
<evidence type="ECO:0000313" key="13">
    <source>
        <dbReference type="Proteomes" id="UP000054770"/>
    </source>
</evidence>
<sequence>MEKFIVHSGLVAPLDRENVDTDAIIPKQFLKSIKRTGFGPNAFDEWRYLDRGEPGQENSKRPLNPDFVLNQDRYKGASILLTRKNFGCGSSREHAPWALDQYGFRAIIAPSFADIFYNNCFKNGLLPIVLTEQQVDKLFNETYAFVGYSLTVDLERQVVRTGDGTEYPFEVPGFRKFCLLNGFDDIGLTLRHADKIRQFEAERLAKQPWLNNRLVG</sequence>
<proteinExistence type="inferred from homology"/>